<keyword evidence="4" id="KW-1185">Reference proteome</keyword>
<proteinExistence type="predicted"/>
<accession>W9QP03</accession>
<sequence length="83" mass="9174">MRLPRHQIPVLVSAVAPLLSLHGELTPQRPSPPRQISAPCTNTHSMCSPHDTAPLPHGSPDPTSSEPYETLPRKYHPRNPLFN</sequence>
<name>W9QP03_9ROSA</name>
<feature type="region of interest" description="Disordered" evidence="1">
    <location>
        <begin position="23"/>
        <end position="83"/>
    </location>
</feature>
<dbReference type="EMBL" id="KE343479">
    <property type="protein sequence ID" value="EXB30267.1"/>
    <property type="molecule type" value="Genomic_DNA"/>
</dbReference>
<protein>
    <recommendedName>
        <fullName evidence="5">Secreted protein</fullName>
    </recommendedName>
</protein>
<keyword evidence="2" id="KW-0732">Signal</keyword>
<dbReference type="AlphaFoldDB" id="W9QP03"/>
<reference evidence="4" key="1">
    <citation type="submission" date="2013-01" db="EMBL/GenBank/DDBJ databases">
        <title>Draft Genome Sequence of a Mulberry Tree, Morus notabilis C.K. Schneid.</title>
        <authorList>
            <person name="He N."/>
            <person name="Zhao S."/>
        </authorList>
    </citation>
    <scope>NUCLEOTIDE SEQUENCE</scope>
</reference>
<evidence type="ECO:0008006" key="5">
    <source>
        <dbReference type="Google" id="ProtNLM"/>
    </source>
</evidence>
<dbReference type="Proteomes" id="UP000030645">
    <property type="component" value="Unassembled WGS sequence"/>
</dbReference>
<evidence type="ECO:0000256" key="2">
    <source>
        <dbReference type="SAM" id="SignalP"/>
    </source>
</evidence>
<feature type="chain" id="PRO_5004932081" description="Secreted protein" evidence="2">
    <location>
        <begin position="21"/>
        <end position="83"/>
    </location>
</feature>
<evidence type="ECO:0000313" key="3">
    <source>
        <dbReference type="EMBL" id="EXB30267.1"/>
    </source>
</evidence>
<evidence type="ECO:0000313" key="4">
    <source>
        <dbReference type="Proteomes" id="UP000030645"/>
    </source>
</evidence>
<organism evidence="3 4">
    <name type="scientific">Morus notabilis</name>
    <dbReference type="NCBI Taxonomy" id="981085"/>
    <lineage>
        <taxon>Eukaryota</taxon>
        <taxon>Viridiplantae</taxon>
        <taxon>Streptophyta</taxon>
        <taxon>Embryophyta</taxon>
        <taxon>Tracheophyta</taxon>
        <taxon>Spermatophyta</taxon>
        <taxon>Magnoliopsida</taxon>
        <taxon>eudicotyledons</taxon>
        <taxon>Gunneridae</taxon>
        <taxon>Pentapetalae</taxon>
        <taxon>rosids</taxon>
        <taxon>fabids</taxon>
        <taxon>Rosales</taxon>
        <taxon>Moraceae</taxon>
        <taxon>Moreae</taxon>
        <taxon>Morus</taxon>
    </lineage>
</organism>
<feature type="signal peptide" evidence="2">
    <location>
        <begin position="1"/>
        <end position="20"/>
    </location>
</feature>
<gene>
    <name evidence="3" type="ORF">L484_020907</name>
</gene>
<evidence type="ECO:0000256" key="1">
    <source>
        <dbReference type="SAM" id="MobiDB-lite"/>
    </source>
</evidence>